<reference evidence="3" key="1">
    <citation type="submission" date="2016-01" db="EMBL/GenBank/DDBJ databases">
        <authorList>
            <person name="Mitreva M."/>
            <person name="Pepin K.H."/>
            <person name="Mihindukulasuriya K.A."/>
            <person name="Fulton R."/>
            <person name="Fronick C."/>
            <person name="O'Laughlin M."/>
            <person name="Miner T."/>
            <person name="Herter B."/>
            <person name="Rosa B.A."/>
            <person name="Cordes M."/>
            <person name="Tomlinson C."/>
            <person name="Wollam A."/>
            <person name="Palsikar V.B."/>
            <person name="Mardis E.R."/>
            <person name="Wilson R.K."/>
        </authorList>
    </citation>
    <scope>NUCLEOTIDE SEQUENCE [LARGE SCALE GENOMIC DNA]</scope>
    <source>
        <strain evidence="3">MJR7757B</strain>
    </source>
</reference>
<dbReference type="AlphaFoldDB" id="A0A133NR61"/>
<dbReference type="Pfam" id="PF10282">
    <property type="entry name" value="Lactonase"/>
    <property type="match status" value="1"/>
</dbReference>
<dbReference type="InterPro" id="IPR050282">
    <property type="entry name" value="Cycloisomerase_2"/>
</dbReference>
<evidence type="ECO:0000313" key="2">
    <source>
        <dbReference type="EMBL" id="KXA18780.1"/>
    </source>
</evidence>
<dbReference type="eggNOG" id="COG2706">
    <property type="taxonomic scope" value="Bacteria"/>
</dbReference>
<dbReference type="EMBL" id="LRPY01000167">
    <property type="protein sequence ID" value="KXA18780.1"/>
    <property type="molecule type" value="Genomic_DNA"/>
</dbReference>
<sequence length="343" mass="39393">MFVYTGCRTTKERNARGEGIEVYKIDENDNWNKIQTLKTIENPSYLCFDNEKKYLYSVHGDLTFVSSYKIEEDGKLIFLNSIDINSKNPVFITVDKNNEFLVVATLQGGSLFSIKRNSDGSLGKIFDTFKFEGKNEDLNSFAHQCIFDNNKDFLFVPTQVRAKGYERLNLIKYENGKFILSDYFDGRLYSEPRHVAIHKNNRYVYMSNEKGNDVTFLEFDSVNGKLKARQTLPTLPETFTANSDVAAILIDKNSEYVLVSNRFSDIITTYKIDKETGFLKVINYTDVLGKTPRFMTFKKDTNKLFCANEESDTIVEFVLDDNGFLKHTGKIINSKSPVCIIVK</sequence>
<dbReference type="Gene3D" id="2.130.10.10">
    <property type="entry name" value="YVTN repeat-like/Quinoprotein amine dehydrogenase"/>
    <property type="match status" value="1"/>
</dbReference>
<keyword evidence="3" id="KW-1185">Reference proteome</keyword>
<dbReference type="PANTHER" id="PTHR30344:SF1">
    <property type="entry name" value="6-PHOSPHOGLUCONOLACTONASE"/>
    <property type="match status" value="1"/>
</dbReference>
<dbReference type="InterPro" id="IPR015943">
    <property type="entry name" value="WD40/YVTN_repeat-like_dom_sf"/>
</dbReference>
<dbReference type="PANTHER" id="PTHR30344">
    <property type="entry name" value="6-PHOSPHOGLUCONOLACTONASE-RELATED"/>
    <property type="match status" value="1"/>
</dbReference>
<gene>
    <name evidence="2" type="ORF">HMPREF3221_01618</name>
</gene>
<accession>A0A133NR61</accession>
<name>A0A133NR61_FUSNU</name>
<proteinExistence type="inferred from homology"/>
<evidence type="ECO:0000256" key="1">
    <source>
        <dbReference type="ARBA" id="ARBA00005564"/>
    </source>
</evidence>
<dbReference type="GO" id="GO:0017057">
    <property type="term" value="F:6-phosphogluconolactonase activity"/>
    <property type="evidence" value="ECO:0007669"/>
    <property type="project" value="TreeGrafter"/>
</dbReference>
<dbReference type="SUPFAM" id="SSF51004">
    <property type="entry name" value="C-terminal (heme d1) domain of cytochrome cd1-nitrite reductase"/>
    <property type="match status" value="1"/>
</dbReference>
<dbReference type="STRING" id="1408287.GCA_000493815_01852"/>
<organism evidence="2 3">
    <name type="scientific">Fusobacterium nucleatum</name>
    <dbReference type="NCBI Taxonomy" id="851"/>
    <lineage>
        <taxon>Bacteria</taxon>
        <taxon>Fusobacteriati</taxon>
        <taxon>Fusobacteriota</taxon>
        <taxon>Fusobacteriia</taxon>
        <taxon>Fusobacteriales</taxon>
        <taxon>Fusobacteriaceae</taxon>
        <taxon>Fusobacterium</taxon>
    </lineage>
</organism>
<dbReference type="InterPro" id="IPR011048">
    <property type="entry name" value="Haem_d1_sf"/>
</dbReference>
<evidence type="ECO:0008006" key="4">
    <source>
        <dbReference type="Google" id="ProtNLM"/>
    </source>
</evidence>
<comment type="similarity">
    <text evidence="1">Belongs to the cycloisomerase 2 family.</text>
</comment>
<dbReference type="PATRIC" id="fig|851.8.peg.1631"/>
<dbReference type="RefSeq" id="WP_060798611.1">
    <property type="nucleotide sequence ID" value="NZ_KQ956738.1"/>
</dbReference>
<comment type="caution">
    <text evidence="2">The sequence shown here is derived from an EMBL/GenBank/DDBJ whole genome shotgun (WGS) entry which is preliminary data.</text>
</comment>
<evidence type="ECO:0000313" key="3">
    <source>
        <dbReference type="Proteomes" id="UP000070401"/>
    </source>
</evidence>
<protein>
    <recommendedName>
        <fullName evidence="4">Hemagglutinin</fullName>
    </recommendedName>
</protein>
<dbReference type="InterPro" id="IPR019405">
    <property type="entry name" value="Lactonase_7-beta_prop"/>
</dbReference>
<dbReference type="Proteomes" id="UP000070401">
    <property type="component" value="Unassembled WGS sequence"/>
</dbReference>